<organism evidence="2 3">
    <name type="scientific">Actinokineospora cianjurensis</name>
    <dbReference type="NCBI Taxonomy" id="585224"/>
    <lineage>
        <taxon>Bacteria</taxon>
        <taxon>Bacillati</taxon>
        <taxon>Actinomycetota</taxon>
        <taxon>Actinomycetes</taxon>
        <taxon>Pseudonocardiales</taxon>
        <taxon>Pseudonocardiaceae</taxon>
        <taxon>Actinokineospora</taxon>
    </lineage>
</organism>
<reference evidence="2 3" key="1">
    <citation type="submission" date="2018-10" db="EMBL/GenBank/DDBJ databases">
        <title>Genomic Encyclopedia of Archaeal and Bacterial Type Strains, Phase II (KMG-II): from individual species to whole genera.</title>
        <authorList>
            <person name="Goeker M."/>
        </authorList>
    </citation>
    <scope>NUCLEOTIDE SEQUENCE [LARGE SCALE GENOMIC DNA]</scope>
    <source>
        <strain evidence="2 3">DSM 45657</strain>
    </source>
</reference>
<evidence type="ECO:0008006" key="4">
    <source>
        <dbReference type="Google" id="ProtNLM"/>
    </source>
</evidence>
<keyword evidence="1" id="KW-1133">Transmembrane helix</keyword>
<sequence>MVVVSRSWALTAYWCLLGAVLLLLAAAGFGSSGFRGDFGSVSGLLLAVLFLGMALWCGSAVVDLGPVRIVGGRLVFRERGRRWSLAPGDVRVWIWLSDGSPMGQVLRLQYLKLRLTDGRVIRLRKRLVSRRRLKARKTKQALADFFGSA</sequence>
<evidence type="ECO:0000256" key="1">
    <source>
        <dbReference type="SAM" id="Phobius"/>
    </source>
</evidence>
<proteinExistence type="predicted"/>
<feature type="transmembrane region" description="Helical" evidence="1">
    <location>
        <begin position="12"/>
        <end position="31"/>
    </location>
</feature>
<gene>
    <name evidence="2" type="ORF">CLV68_1293</name>
</gene>
<evidence type="ECO:0000313" key="2">
    <source>
        <dbReference type="EMBL" id="RLK60780.1"/>
    </source>
</evidence>
<comment type="caution">
    <text evidence="2">The sequence shown here is derived from an EMBL/GenBank/DDBJ whole genome shotgun (WGS) entry which is preliminary data.</text>
</comment>
<name>A0A421B9B6_9PSEU</name>
<keyword evidence="1" id="KW-0812">Transmembrane</keyword>
<protein>
    <recommendedName>
        <fullName evidence="4">PH (Pleckstrin Homology) domain-containing protein</fullName>
    </recommendedName>
</protein>
<accession>A0A421B9B6</accession>
<feature type="transmembrane region" description="Helical" evidence="1">
    <location>
        <begin position="43"/>
        <end position="64"/>
    </location>
</feature>
<dbReference type="Proteomes" id="UP000282454">
    <property type="component" value="Unassembled WGS sequence"/>
</dbReference>
<keyword evidence="3" id="KW-1185">Reference proteome</keyword>
<keyword evidence="1" id="KW-0472">Membrane</keyword>
<evidence type="ECO:0000313" key="3">
    <source>
        <dbReference type="Proteomes" id="UP000282454"/>
    </source>
</evidence>
<dbReference type="EMBL" id="RCDD01000001">
    <property type="protein sequence ID" value="RLK60780.1"/>
    <property type="molecule type" value="Genomic_DNA"/>
</dbReference>
<dbReference type="AlphaFoldDB" id="A0A421B9B6"/>